<dbReference type="EMBL" id="JACRSS010000001">
    <property type="protein sequence ID" value="MBC8538155.1"/>
    <property type="molecule type" value="Genomic_DNA"/>
</dbReference>
<gene>
    <name evidence="1" type="ORF">H8693_04325</name>
</gene>
<comment type="caution">
    <text evidence="1">The sequence shown here is derived from an EMBL/GenBank/DDBJ whole genome shotgun (WGS) entry which is preliminary data.</text>
</comment>
<dbReference type="InterPro" id="IPR041492">
    <property type="entry name" value="HAD_2"/>
</dbReference>
<dbReference type="InterPro" id="IPR050155">
    <property type="entry name" value="HAD-like_hydrolase_sf"/>
</dbReference>
<proteinExistence type="predicted"/>
<name>A0A926DJC2_9FIRM</name>
<evidence type="ECO:0000313" key="2">
    <source>
        <dbReference type="Proteomes" id="UP000617951"/>
    </source>
</evidence>
<evidence type="ECO:0000313" key="1">
    <source>
        <dbReference type="EMBL" id="MBC8538155.1"/>
    </source>
</evidence>
<dbReference type="AlphaFoldDB" id="A0A926DJC2"/>
<keyword evidence="1" id="KW-0378">Hydrolase</keyword>
<dbReference type="InterPro" id="IPR023198">
    <property type="entry name" value="PGP-like_dom2"/>
</dbReference>
<dbReference type="GO" id="GO:0005829">
    <property type="term" value="C:cytosol"/>
    <property type="evidence" value="ECO:0007669"/>
    <property type="project" value="TreeGrafter"/>
</dbReference>
<reference evidence="1" key="1">
    <citation type="submission" date="2020-08" db="EMBL/GenBank/DDBJ databases">
        <title>Genome public.</title>
        <authorList>
            <person name="Liu C."/>
            <person name="Sun Q."/>
        </authorList>
    </citation>
    <scope>NUCLEOTIDE SEQUENCE</scope>
    <source>
        <strain evidence="1">NSJ-63</strain>
    </source>
</reference>
<dbReference type="Gene3D" id="3.40.50.1000">
    <property type="entry name" value="HAD superfamily/HAD-like"/>
    <property type="match status" value="1"/>
</dbReference>
<dbReference type="Proteomes" id="UP000617951">
    <property type="component" value="Unassembled WGS sequence"/>
</dbReference>
<protein>
    <submittedName>
        <fullName evidence="1">HAD hydrolase-like protein</fullName>
    </submittedName>
</protein>
<organism evidence="1 2">
    <name type="scientific">Guopingia tenuis</name>
    <dbReference type="NCBI Taxonomy" id="2763656"/>
    <lineage>
        <taxon>Bacteria</taxon>
        <taxon>Bacillati</taxon>
        <taxon>Bacillota</taxon>
        <taxon>Clostridia</taxon>
        <taxon>Christensenellales</taxon>
        <taxon>Christensenellaceae</taxon>
        <taxon>Guopingia</taxon>
    </lineage>
</organism>
<dbReference type="Pfam" id="PF13419">
    <property type="entry name" value="HAD_2"/>
    <property type="match status" value="1"/>
</dbReference>
<dbReference type="SFLD" id="SFLDS00003">
    <property type="entry name" value="Haloacid_Dehalogenase"/>
    <property type="match status" value="1"/>
</dbReference>
<dbReference type="Gene3D" id="1.10.150.240">
    <property type="entry name" value="Putative phosphatase, domain 2"/>
    <property type="match status" value="1"/>
</dbReference>
<dbReference type="PANTHER" id="PTHR43434:SF20">
    <property type="entry name" value="5'-NUCLEOTIDASE"/>
    <property type="match status" value="1"/>
</dbReference>
<dbReference type="GO" id="GO:0004713">
    <property type="term" value="F:protein tyrosine kinase activity"/>
    <property type="evidence" value="ECO:0007669"/>
    <property type="project" value="TreeGrafter"/>
</dbReference>
<sequence>MRKQGYTYILLDLDGTITDSKEGLLESYRAGLAAVHFSDYTEEQLLSFLGPPLRQSLKYSFGFDETTLDAAMQGFRERLAVAGIEKNTLYPGVREFLQWAHGQGKKLIVATSKTSRIARGALERCGILGDFDMVAGKDEAGGAGEKAAVIAYVLEHFPGIQKEECVMIGDRKYDILGAREMGMDAIAVLYGYGSREELESCCPDALCESLQDVKKLL</sequence>
<dbReference type="SUPFAM" id="SSF56784">
    <property type="entry name" value="HAD-like"/>
    <property type="match status" value="1"/>
</dbReference>
<dbReference type="InterPro" id="IPR036412">
    <property type="entry name" value="HAD-like_sf"/>
</dbReference>
<dbReference type="InterPro" id="IPR023214">
    <property type="entry name" value="HAD_sf"/>
</dbReference>
<dbReference type="RefSeq" id="WP_249279931.1">
    <property type="nucleotide sequence ID" value="NZ_JACRSS010000001.1"/>
</dbReference>
<dbReference type="GO" id="GO:0016787">
    <property type="term" value="F:hydrolase activity"/>
    <property type="evidence" value="ECO:0007669"/>
    <property type="project" value="UniProtKB-KW"/>
</dbReference>
<dbReference type="SFLD" id="SFLDG01129">
    <property type="entry name" value="C1.5:_HAD__Beta-PGM__Phosphata"/>
    <property type="match status" value="1"/>
</dbReference>
<accession>A0A926DJC2</accession>
<dbReference type="PANTHER" id="PTHR43434">
    <property type="entry name" value="PHOSPHOGLYCOLATE PHOSPHATASE"/>
    <property type="match status" value="1"/>
</dbReference>
<keyword evidence="2" id="KW-1185">Reference proteome</keyword>